<keyword evidence="5" id="KW-1185">Reference proteome</keyword>
<reference evidence="4 5" key="1">
    <citation type="submission" date="2019-05" db="EMBL/GenBank/DDBJ databases">
        <title>Mycolicibacterium sphagni ENV482 genome assembly.</title>
        <authorList>
            <person name="Chen W."/>
            <person name="Faulkner N.W."/>
            <person name="Hyman M.R."/>
        </authorList>
    </citation>
    <scope>NUCLEOTIDE SEQUENCE [LARGE SCALE GENOMIC DNA]</scope>
    <source>
        <strain evidence="4 5">ENV482</strain>
    </source>
</reference>
<evidence type="ECO:0000256" key="2">
    <source>
        <dbReference type="PROSITE-ProRule" id="PRU00335"/>
    </source>
</evidence>
<sequence length="200" mass="21845">MRRKPDGDQRRRDLCDAAITVLAAQGAKGLSHIKVDRAAGVAEGTTSAYFRTRAALLVATTERVVELDLVGLQKAKSAAGGEDPQTPRLADVVAAAAREPHLTRAKARYELNMLATREPAISDLVRRANEGFVELYRDMMLRLLPGGRDLPPSVIDDLSAITQTFINGLLGRYVVGDFSISEPDDIDRLLRRMVAAQDYS</sequence>
<evidence type="ECO:0000256" key="1">
    <source>
        <dbReference type="ARBA" id="ARBA00023125"/>
    </source>
</evidence>
<keyword evidence="1 2" id="KW-0238">DNA-binding</keyword>
<dbReference type="Proteomes" id="UP000708347">
    <property type="component" value="Unassembled WGS sequence"/>
</dbReference>
<comment type="caution">
    <text evidence="4">The sequence shown here is derived from an EMBL/GenBank/DDBJ whole genome shotgun (WGS) entry which is preliminary data.</text>
</comment>
<dbReference type="RefSeq" id="WP_174397502.1">
    <property type="nucleotide sequence ID" value="NZ_VBSB01000005.1"/>
</dbReference>
<accession>A0ABX2JV22</accession>
<name>A0ABX2JV22_9MYCO</name>
<evidence type="ECO:0000313" key="5">
    <source>
        <dbReference type="Proteomes" id="UP000708347"/>
    </source>
</evidence>
<dbReference type="EMBL" id="VBSB01000005">
    <property type="protein sequence ID" value="NTY59654.1"/>
    <property type="molecule type" value="Genomic_DNA"/>
</dbReference>
<dbReference type="Pfam" id="PF17940">
    <property type="entry name" value="TetR_C_31"/>
    <property type="match status" value="1"/>
</dbReference>
<dbReference type="InterPro" id="IPR009057">
    <property type="entry name" value="Homeodomain-like_sf"/>
</dbReference>
<organism evidence="4 5">
    <name type="scientific">Mycolicibacterium sphagni</name>
    <dbReference type="NCBI Taxonomy" id="1786"/>
    <lineage>
        <taxon>Bacteria</taxon>
        <taxon>Bacillati</taxon>
        <taxon>Actinomycetota</taxon>
        <taxon>Actinomycetes</taxon>
        <taxon>Mycobacteriales</taxon>
        <taxon>Mycobacteriaceae</taxon>
        <taxon>Mycolicibacterium</taxon>
    </lineage>
</organism>
<proteinExistence type="predicted"/>
<dbReference type="PROSITE" id="PS50977">
    <property type="entry name" value="HTH_TETR_2"/>
    <property type="match status" value="1"/>
</dbReference>
<dbReference type="Gene3D" id="1.10.357.10">
    <property type="entry name" value="Tetracycline Repressor, domain 2"/>
    <property type="match status" value="1"/>
</dbReference>
<dbReference type="InterPro" id="IPR001647">
    <property type="entry name" value="HTH_TetR"/>
</dbReference>
<evidence type="ECO:0000259" key="3">
    <source>
        <dbReference type="PROSITE" id="PS50977"/>
    </source>
</evidence>
<gene>
    <name evidence="4" type="ORF">FEG63_08825</name>
</gene>
<feature type="domain" description="HTH tetR-type" evidence="3">
    <location>
        <begin position="8"/>
        <end position="68"/>
    </location>
</feature>
<dbReference type="SUPFAM" id="SSF46689">
    <property type="entry name" value="Homeodomain-like"/>
    <property type="match status" value="1"/>
</dbReference>
<evidence type="ECO:0000313" key="4">
    <source>
        <dbReference type="EMBL" id="NTY59654.1"/>
    </source>
</evidence>
<feature type="DNA-binding region" description="H-T-H motif" evidence="2">
    <location>
        <begin position="31"/>
        <end position="50"/>
    </location>
</feature>
<dbReference type="InterPro" id="IPR041583">
    <property type="entry name" value="TetR_C_31"/>
</dbReference>
<protein>
    <submittedName>
        <fullName evidence="4">TetR family transcriptional regulator</fullName>
    </submittedName>
</protein>